<evidence type="ECO:0000313" key="2">
    <source>
        <dbReference type="EMBL" id="MFI9105478.1"/>
    </source>
</evidence>
<gene>
    <name evidence="2" type="ORF">ACIGXA_33710</name>
</gene>
<proteinExistence type="predicted"/>
<dbReference type="Pfam" id="PF19045">
    <property type="entry name" value="Ligase_CoA_2"/>
    <property type="match status" value="1"/>
</dbReference>
<accession>A0ABW8CGC7</accession>
<dbReference type="Pfam" id="PF13549">
    <property type="entry name" value="ATP-grasp_5"/>
    <property type="match status" value="1"/>
</dbReference>
<dbReference type="InterPro" id="IPR043938">
    <property type="entry name" value="Ligase_CoA_dom"/>
</dbReference>
<dbReference type="Pfam" id="PF13380">
    <property type="entry name" value="CoA_binding_2"/>
    <property type="match status" value="1"/>
</dbReference>
<keyword evidence="2" id="KW-0436">Ligase</keyword>
<evidence type="ECO:0000259" key="1">
    <source>
        <dbReference type="SMART" id="SM00881"/>
    </source>
</evidence>
<dbReference type="EMBL" id="JBITYG010000012">
    <property type="protein sequence ID" value="MFI9105478.1"/>
    <property type="molecule type" value="Genomic_DNA"/>
</dbReference>
<dbReference type="Gene3D" id="3.30.470.20">
    <property type="entry name" value="ATP-grasp fold, B domain"/>
    <property type="match status" value="1"/>
</dbReference>
<dbReference type="InterPro" id="IPR013815">
    <property type="entry name" value="ATP_grasp_subdomain_1"/>
</dbReference>
<feature type="domain" description="CoA-binding" evidence="1">
    <location>
        <begin position="18"/>
        <end position="113"/>
    </location>
</feature>
<dbReference type="SUPFAM" id="SSF51735">
    <property type="entry name" value="NAD(P)-binding Rossmann-fold domains"/>
    <property type="match status" value="1"/>
</dbReference>
<comment type="caution">
    <text evidence="2">The sequence shown here is derived from an EMBL/GenBank/DDBJ whole genome shotgun (WGS) entry which is preliminary data.</text>
</comment>
<dbReference type="SMART" id="SM00881">
    <property type="entry name" value="CoA_binding"/>
    <property type="match status" value="1"/>
</dbReference>
<organism evidence="2 3">
    <name type="scientific">Streptomyces fildesensis</name>
    <dbReference type="NCBI Taxonomy" id="375757"/>
    <lineage>
        <taxon>Bacteria</taxon>
        <taxon>Bacillati</taxon>
        <taxon>Actinomycetota</taxon>
        <taxon>Actinomycetes</taxon>
        <taxon>Kitasatosporales</taxon>
        <taxon>Streptomycetaceae</taxon>
        <taxon>Streptomyces</taxon>
    </lineage>
</organism>
<dbReference type="SUPFAM" id="SSF52210">
    <property type="entry name" value="Succinyl-CoA synthetase domains"/>
    <property type="match status" value="2"/>
</dbReference>
<dbReference type="InterPro" id="IPR032875">
    <property type="entry name" value="Succ_CoA_lig_flav_dom"/>
</dbReference>
<dbReference type="Gene3D" id="3.40.50.720">
    <property type="entry name" value="NAD(P)-binding Rossmann-like Domain"/>
    <property type="match status" value="1"/>
</dbReference>
<dbReference type="Gene3D" id="3.30.1490.20">
    <property type="entry name" value="ATP-grasp fold, A domain"/>
    <property type="match status" value="1"/>
</dbReference>
<dbReference type="PANTHER" id="PTHR42793">
    <property type="entry name" value="COA BINDING DOMAIN CONTAINING PROTEIN"/>
    <property type="match status" value="1"/>
</dbReference>
<dbReference type="PANTHER" id="PTHR42793:SF1">
    <property type="entry name" value="PEPTIDYL-LYSINE N-ACETYLTRANSFERASE PATZ"/>
    <property type="match status" value="1"/>
</dbReference>
<keyword evidence="3" id="KW-1185">Reference proteome</keyword>
<dbReference type="GO" id="GO:0016874">
    <property type="term" value="F:ligase activity"/>
    <property type="evidence" value="ECO:0007669"/>
    <property type="project" value="UniProtKB-KW"/>
</dbReference>
<sequence>MSEIPRSPGTRDSGLAVFRDPASVAVVGASASPAKWGYWLARGALTGRDRRVVHLVTRGGGEILGHPTAASLDDLPGVPELVAFCVPASEVPGVVGQALALGVRGLLGITTGVPDEPALAARVAAAGARMIGPGSLGLYDAESSLQIAWGDFPPGHLAVVSQSGQVGSEIALLAQRAGLGISRFVSVGSQLDVSTADLLEDLVDHPMTRAVGVYLESFQHGRRIFDAIGALRAAGRPVILLAVGSSEAGARAARSHTSALTSPMELVDAACRAAGALRVDTPSALVDVAACLLGGGLPAGPRVGIVSDSGGQGALAADRASRRGIRVPELSAPLAAELAAFLPAGAATANPVDLAGAGERDLGTYREAAVGLLRSGEVDSVLLSGYFGRYGLDSPALAEAEQRVAAELAEAARASGRPLLLHSMGADGDTTRVLRDAGVPVFPTIDAATDALAGAVALRAHPGRPLAAAEESVAPPAGGGYWPARALLRGAGIAFPAARPVADARQVADAARELRAPYVLKAGWLEHKSEAGGVRIGLTDGPSAVRAFTDMYARLGDGPYVLEEQDVRPDVIEVIVGGRRDAHLGPMVTVGAGGTEAELHRDTVTECAPVDREQAHAMLSALRCAPLLAGWRGRPAVDTESLAAAVVGVSRLIARLSGDGTELEINPLRAGADGAIAVDALLVTRRDDHAPDTDPDTQGES</sequence>
<dbReference type="InterPro" id="IPR003781">
    <property type="entry name" value="CoA-bd"/>
</dbReference>
<dbReference type="RefSeq" id="WP_399656181.1">
    <property type="nucleotide sequence ID" value="NZ_JBITYG010000012.1"/>
</dbReference>
<reference evidence="2 3" key="1">
    <citation type="submission" date="2024-10" db="EMBL/GenBank/DDBJ databases">
        <title>The Natural Products Discovery Center: Release of the First 8490 Sequenced Strains for Exploring Actinobacteria Biosynthetic Diversity.</title>
        <authorList>
            <person name="Kalkreuter E."/>
            <person name="Kautsar S.A."/>
            <person name="Yang D."/>
            <person name="Bader C.D."/>
            <person name="Teijaro C.N."/>
            <person name="Fluegel L."/>
            <person name="Davis C.M."/>
            <person name="Simpson J.R."/>
            <person name="Lauterbach L."/>
            <person name="Steele A.D."/>
            <person name="Gui C."/>
            <person name="Meng S."/>
            <person name="Li G."/>
            <person name="Viehrig K."/>
            <person name="Ye F."/>
            <person name="Su P."/>
            <person name="Kiefer A.F."/>
            <person name="Nichols A."/>
            <person name="Cepeda A.J."/>
            <person name="Yan W."/>
            <person name="Fan B."/>
            <person name="Jiang Y."/>
            <person name="Adhikari A."/>
            <person name="Zheng C.-J."/>
            <person name="Schuster L."/>
            <person name="Cowan T.M."/>
            <person name="Smanski M.J."/>
            <person name="Chevrette M.G."/>
            <person name="De Carvalho L.P.S."/>
            <person name="Shen B."/>
        </authorList>
    </citation>
    <scope>NUCLEOTIDE SEQUENCE [LARGE SCALE GENOMIC DNA]</scope>
    <source>
        <strain evidence="2 3">NPDC053399</strain>
    </source>
</reference>
<dbReference type="Pfam" id="PF13607">
    <property type="entry name" value="Succ_CoA_lig"/>
    <property type="match status" value="1"/>
</dbReference>
<evidence type="ECO:0000313" key="3">
    <source>
        <dbReference type="Proteomes" id="UP001614394"/>
    </source>
</evidence>
<name>A0ABW8CGC7_9ACTN</name>
<dbReference type="InterPro" id="IPR036291">
    <property type="entry name" value="NAD(P)-bd_dom_sf"/>
</dbReference>
<dbReference type="SUPFAM" id="SSF56059">
    <property type="entry name" value="Glutathione synthetase ATP-binding domain-like"/>
    <property type="match status" value="1"/>
</dbReference>
<dbReference type="Proteomes" id="UP001614394">
    <property type="component" value="Unassembled WGS sequence"/>
</dbReference>
<dbReference type="Gene3D" id="3.40.50.261">
    <property type="entry name" value="Succinyl-CoA synthetase domains"/>
    <property type="match status" value="2"/>
</dbReference>
<dbReference type="InterPro" id="IPR016102">
    <property type="entry name" value="Succinyl-CoA_synth-like"/>
</dbReference>
<protein>
    <submittedName>
        <fullName evidence="2">Acetate--CoA ligase family protein</fullName>
    </submittedName>
</protein>